<feature type="region of interest" description="Disordered" evidence="1">
    <location>
        <begin position="42"/>
        <end position="63"/>
    </location>
</feature>
<dbReference type="Proteomes" id="UP000707352">
    <property type="component" value="Unassembled WGS sequence"/>
</dbReference>
<accession>A0ABX0V7V7</accession>
<sequence>MIGTIGGGKVTVTDKATPLSEVIAPSADQDRLGRTALSWRPRRDTKVGGTNRFTATGVRRATR</sequence>
<gene>
    <name evidence="2" type="ORF">HB375_04790</name>
</gene>
<keyword evidence="3" id="KW-1185">Reference proteome</keyword>
<reference evidence="2 3" key="1">
    <citation type="submission" date="2020-03" db="EMBL/GenBank/DDBJ databases">
        <title>The genome sequence of Microvirga sp. c23x22.</title>
        <authorList>
            <person name="Zhang X."/>
        </authorList>
    </citation>
    <scope>NUCLEOTIDE SEQUENCE [LARGE SCALE GENOMIC DNA]</scope>
    <source>
        <strain evidence="3">c23x22</strain>
    </source>
</reference>
<protein>
    <submittedName>
        <fullName evidence="2">Uncharacterized protein</fullName>
    </submittedName>
</protein>
<evidence type="ECO:0000313" key="3">
    <source>
        <dbReference type="Proteomes" id="UP000707352"/>
    </source>
</evidence>
<evidence type="ECO:0000313" key="2">
    <source>
        <dbReference type="EMBL" id="NIX75932.1"/>
    </source>
</evidence>
<organism evidence="2 3">
    <name type="scientific">Microvirga terricola</name>
    <dbReference type="NCBI Taxonomy" id="2719797"/>
    <lineage>
        <taxon>Bacteria</taxon>
        <taxon>Pseudomonadati</taxon>
        <taxon>Pseudomonadota</taxon>
        <taxon>Alphaproteobacteria</taxon>
        <taxon>Hyphomicrobiales</taxon>
        <taxon>Methylobacteriaceae</taxon>
        <taxon>Microvirga</taxon>
    </lineage>
</organism>
<dbReference type="RefSeq" id="WP_167671852.1">
    <property type="nucleotide sequence ID" value="NZ_JAATJS010000002.1"/>
</dbReference>
<comment type="caution">
    <text evidence="2">The sequence shown here is derived from an EMBL/GenBank/DDBJ whole genome shotgun (WGS) entry which is preliminary data.</text>
</comment>
<evidence type="ECO:0000256" key="1">
    <source>
        <dbReference type="SAM" id="MobiDB-lite"/>
    </source>
</evidence>
<proteinExistence type="predicted"/>
<name>A0ABX0V7V7_9HYPH</name>
<dbReference type="EMBL" id="JAATJS010000002">
    <property type="protein sequence ID" value="NIX75932.1"/>
    <property type="molecule type" value="Genomic_DNA"/>
</dbReference>